<name>A0ABT6FIM7_9BACT</name>
<dbReference type="SUPFAM" id="SSF53686">
    <property type="entry name" value="Tryptophan synthase beta subunit-like PLP-dependent enzymes"/>
    <property type="match status" value="1"/>
</dbReference>
<accession>A0ABT6FIM7</accession>
<protein>
    <submittedName>
        <fullName evidence="4">Cysteine synthase family protein</fullName>
        <ecNumber evidence="4">2.5.1.-</ecNumber>
    </submittedName>
</protein>
<evidence type="ECO:0000313" key="4">
    <source>
        <dbReference type="EMBL" id="MDG3007433.1"/>
    </source>
</evidence>
<dbReference type="RefSeq" id="WP_277863713.1">
    <property type="nucleotide sequence ID" value="NZ_JARRAG010000002.1"/>
</dbReference>
<evidence type="ECO:0000313" key="5">
    <source>
        <dbReference type="Proteomes" id="UP001216907"/>
    </source>
</evidence>
<dbReference type="PANTHER" id="PTHR10314">
    <property type="entry name" value="CYSTATHIONINE BETA-SYNTHASE"/>
    <property type="match status" value="1"/>
</dbReference>
<evidence type="ECO:0000256" key="2">
    <source>
        <dbReference type="ARBA" id="ARBA00022898"/>
    </source>
</evidence>
<evidence type="ECO:0000259" key="3">
    <source>
        <dbReference type="Pfam" id="PF00291"/>
    </source>
</evidence>
<reference evidence="4 5" key="1">
    <citation type="submission" date="2023-03" db="EMBL/GenBank/DDBJ databases">
        <title>Paludisphaera mucosa sp. nov. a novel planctomycete from northern fen.</title>
        <authorList>
            <person name="Ivanova A."/>
        </authorList>
    </citation>
    <scope>NUCLEOTIDE SEQUENCE [LARGE SCALE GENOMIC DNA]</scope>
    <source>
        <strain evidence="4 5">Pla2</strain>
    </source>
</reference>
<feature type="domain" description="Tryptophan synthase beta chain-like PALP" evidence="3">
    <location>
        <begin position="16"/>
        <end position="304"/>
    </location>
</feature>
<dbReference type="EMBL" id="JARRAG010000002">
    <property type="protein sequence ID" value="MDG3007433.1"/>
    <property type="molecule type" value="Genomic_DNA"/>
</dbReference>
<dbReference type="Pfam" id="PF00291">
    <property type="entry name" value="PALP"/>
    <property type="match status" value="1"/>
</dbReference>
<dbReference type="InterPro" id="IPR001926">
    <property type="entry name" value="TrpB-like_PALP"/>
</dbReference>
<comment type="caution">
    <text evidence="4">The sequence shown here is derived from an EMBL/GenBank/DDBJ whole genome shotgun (WGS) entry which is preliminary data.</text>
</comment>
<gene>
    <name evidence="4" type="ORF">PZE19_27030</name>
</gene>
<dbReference type="Gene3D" id="3.40.50.1100">
    <property type="match status" value="2"/>
</dbReference>
<dbReference type="Proteomes" id="UP001216907">
    <property type="component" value="Unassembled WGS sequence"/>
</dbReference>
<proteinExistence type="predicted"/>
<organism evidence="4 5">
    <name type="scientific">Paludisphaera mucosa</name>
    <dbReference type="NCBI Taxonomy" id="3030827"/>
    <lineage>
        <taxon>Bacteria</taxon>
        <taxon>Pseudomonadati</taxon>
        <taxon>Planctomycetota</taxon>
        <taxon>Planctomycetia</taxon>
        <taxon>Isosphaerales</taxon>
        <taxon>Isosphaeraceae</taxon>
        <taxon>Paludisphaera</taxon>
    </lineage>
</organism>
<dbReference type="InterPro" id="IPR050214">
    <property type="entry name" value="Cys_Synth/Cystath_Beta-Synth"/>
</dbReference>
<sequence length="321" mass="33458">MNTVARLPDCNHYLDRIAATPLIPVRLDSSGPTIWCKLEFLNPSGSTKDRIAGYILHKAVRTGRVAPGGTVVEASSGSTSIAMALASAQLGLRFVAVMPEGVSPERRMIIESYGGEVQFSPRAEGILGALAGAATAAAERGAFLPLQFENPDNPAAHRSRTAQEVLTQIPGGCVDAVVSGVGTGGTLVGLFEGLCDHGCAPTAFAARPVTGTSLGGGGAECCSFSGRIPGVVDGLSTIYTKFRAERSASLVEIDVPDDEAVEVARRLIRKGFPVGPSSGLNFQAALMVAGRLGPDAHIVTVFPDRMERYFSTELFARASKA</sequence>
<keyword evidence="2" id="KW-0663">Pyridoxal phosphate</keyword>
<keyword evidence="4" id="KW-0808">Transferase</keyword>
<dbReference type="InterPro" id="IPR036052">
    <property type="entry name" value="TrpB-like_PALP_sf"/>
</dbReference>
<comment type="cofactor">
    <cofactor evidence="1">
        <name>pyridoxal 5'-phosphate</name>
        <dbReference type="ChEBI" id="CHEBI:597326"/>
    </cofactor>
</comment>
<dbReference type="GO" id="GO:0016740">
    <property type="term" value="F:transferase activity"/>
    <property type="evidence" value="ECO:0007669"/>
    <property type="project" value="UniProtKB-KW"/>
</dbReference>
<dbReference type="CDD" id="cd01561">
    <property type="entry name" value="CBS_like"/>
    <property type="match status" value="1"/>
</dbReference>
<evidence type="ECO:0000256" key="1">
    <source>
        <dbReference type="ARBA" id="ARBA00001933"/>
    </source>
</evidence>
<keyword evidence="5" id="KW-1185">Reference proteome</keyword>
<dbReference type="EC" id="2.5.1.-" evidence="4"/>